<feature type="transmembrane region" description="Helical" evidence="1">
    <location>
        <begin position="163"/>
        <end position="185"/>
    </location>
</feature>
<gene>
    <name evidence="3" type="ORF">JKK62_05990</name>
</gene>
<feature type="transmembrane region" description="Helical" evidence="1">
    <location>
        <begin position="130"/>
        <end position="151"/>
    </location>
</feature>
<dbReference type="EMBL" id="JAEQMG010000048">
    <property type="protein sequence ID" value="MBK6088208.1"/>
    <property type="molecule type" value="Genomic_DNA"/>
</dbReference>
<accession>A0A934WQL1</accession>
<reference evidence="3" key="1">
    <citation type="submission" date="2021-01" db="EMBL/GenBank/DDBJ databases">
        <title>Genome public.</title>
        <authorList>
            <person name="Liu C."/>
            <person name="Sun Q."/>
        </authorList>
    </citation>
    <scope>NUCLEOTIDE SEQUENCE</scope>
    <source>
        <strain evidence="3">M6</strain>
    </source>
</reference>
<evidence type="ECO:0000313" key="4">
    <source>
        <dbReference type="Proteomes" id="UP000633365"/>
    </source>
</evidence>
<name>A0A934WQL1_9FIRM</name>
<comment type="caution">
    <text evidence="3">The sequence shown here is derived from an EMBL/GenBank/DDBJ whole genome shotgun (WGS) entry which is preliminary data.</text>
</comment>
<dbReference type="RefSeq" id="WP_186832795.1">
    <property type="nucleotide sequence ID" value="NZ_JAEQMG010000048.1"/>
</dbReference>
<sequence length="209" mass="22468">MSYVFGAMITISFIYAVFSGNIDQMSTGISEAAGSAIELLISISGMLIMWSGFMRIAKDCGLIEKLSRLFAPLLSRLYPDVAVDSDAFRYISMNISANLLGLGNAATPLGIKAMGELKKRSLNDTATDSMVTFVLMNTASMQLIPTTVAALRKSYGSAQPFDVLLCVWITSAAALTAALASSSLIRRLTWKRSSRSSLRRCASTDYSSA</sequence>
<dbReference type="InterPro" id="IPR011642">
    <property type="entry name" value="Gate_dom"/>
</dbReference>
<evidence type="ECO:0000256" key="1">
    <source>
        <dbReference type="SAM" id="Phobius"/>
    </source>
</evidence>
<keyword evidence="4" id="KW-1185">Reference proteome</keyword>
<dbReference type="AlphaFoldDB" id="A0A934WQL1"/>
<keyword evidence="1" id="KW-0812">Transmembrane</keyword>
<proteinExistence type="predicted"/>
<protein>
    <submittedName>
        <fullName evidence="3">Spore maturation protein A</fullName>
    </submittedName>
</protein>
<keyword evidence="1" id="KW-1133">Transmembrane helix</keyword>
<organism evidence="3 4">
    <name type="scientific">Ruminococcus difficilis</name>
    <dbReference type="NCBI Taxonomy" id="2763069"/>
    <lineage>
        <taxon>Bacteria</taxon>
        <taxon>Bacillati</taxon>
        <taxon>Bacillota</taxon>
        <taxon>Clostridia</taxon>
        <taxon>Eubacteriales</taxon>
        <taxon>Oscillospiraceae</taxon>
        <taxon>Ruminococcus</taxon>
    </lineage>
</organism>
<dbReference type="Proteomes" id="UP000633365">
    <property type="component" value="Unassembled WGS sequence"/>
</dbReference>
<feature type="transmembrane region" description="Helical" evidence="1">
    <location>
        <begin position="35"/>
        <end position="57"/>
    </location>
</feature>
<evidence type="ECO:0000313" key="3">
    <source>
        <dbReference type="EMBL" id="MBK6088208.1"/>
    </source>
</evidence>
<dbReference type="Pfam" id="PF07670">
    <property type="entry name" value="Gate"/>
    <property type="match status" value="1"/>
</dbReference>
<evidence type="ECO:0000259" key="2">
    <source>
        <dbReference type="Pfam" id="PF07670"/>
    </source>
</evidence>
<feature type="domain" description="Nucleoside transporter/FeoB GTPase Gate" evidence="2">
    <location>
        <begin position="41"/>
        <end position="150"/>
    </location>
</feature>
<keyword evidence="1" id="KW-0472">Membrane</keyword>